<evidence type="ECO:0000259" key="12">
    <source>
        <dbReference type="PROSITE" id="PS51846"/>
    </source>
</evidence>
<dbReference type="SUPFAM" id="SSF56176">
    <property type="entry name" value="FAD-binding/transporter-associated domain-like"/>
    <property type="match status" value="1"/>
</dbReference>
<dbReference type="InterPro" id="IPR036318">
    <property type="entry name" value="FAD-bd_PCMH-like_sf"/>
</dbReference>
<name>A0A368JUE9_9BACT</name>
<gene>
    <name evidence="13" type="ORF">DUE52_05150</name>
</gene>
<protein>
    <submittedName>
        <fullName evidence="13">HlyC/CorC family transporter</fullName>
    </submittedName>
</protein>
<dbReference type="Gene3D" id="3.10.580.10">
    <property type="entry name" value="CBS-domain"/>
    <property type="match status" value="1"/>
</dbReference>
<dbReference type="Pfam" id="PF01595">
    <property type="entry name" value="CNNM"/>
    <property type="match status" value="1"/>
</dbReference>
<feature type="transmembrane region" description="Helical" evidence="10">
    <location>
        <begin position="6"/>
        <end position="24"/>
    </location>
</feature>
<organism evidence="13 14">
    <name type="scientific">Larkinella punicea</name>
    <dbReference type="NCBI Taxonomy" id="2315727"/>
    <lineage>
        <taxon>Bacteria</taxon>
        <taxon>Pseudomonadati</taxon>
        <taxon>Bacteroidota</taxon>
        <taxon>Cytophagia</taxon>
        <taxon>Cytophagales</taxon>
        <taxon>Spirosomataceae</taxon>
        <taxon>Larkinella</taxon>
    </lineage>
</organism>
<dbReference type="PANTHER" id="PTHR43099:SF2">
    <property type="entry name" value="UPF0053 PROTEIN YRKA"/>
    <property type="match status" value="1"/>
</dbReference>
<evidence type="ECO:0000256" key="10">
    <source>
        <dbReference type="SAM" id="Phobius"/>
    </source>
</evidence>
<dbReference type="OrthoDB" id="9798188at2"/>
<evidence type="ECO:0000256" key="6">
    <source>
        <dbReference type="ARBA" id="ARBA00023122"/>
    </source>
</evidence>
<sequence length="427" mass="48093">MELAIILFLVILNGVFSLSEIALVSSRKARLETDARNGDRRAEEALKLAESPNRFLATVQIGITLIGILTGIFSGDSLTDQISGFVSQFPLLQPYANSIAVTLTVILITYLSLVLGELVPKRIGLSNPEGIAKFMAGPMNMLSRVTSPFISLLGFSSDLIIKILNIKPNASAVTEEEIKSLIQEGTSGGVIEEIEQEIVQNVFQLGDRRITSLMTNRQEMVFLDLEATVEENRQYIIEHRHSHYPLCQGGVDEMIGLIHSKDFLGKDLDDQLTRLEELKRDILYIPESNMAYQVLERFRERRQYVGIIVDEYGGVLGMVTLNDIVDALVGDISDTNEFEFEIVERGDGSYLVDAQIPFDDFLDYFDINIQNRREMTGFDTLGGFALQIIKDIPKTGETFSWQDYQFEIIDMDKSRIDKILVTKRIEE</sequence>
<dbReference type="InterPro" id="IPR000644">
    <property type="entry name" value="CBS_dom"/>
</dbReference>
<dbReference type="GO" id="GO:0005886">
    <property type="term" value="C:plasma membrane"/>
    <property type="evidence" value="ECO:0007669"/>
    <property type="project" value="UniProtKB-SubCell"/>
</dbReference>
<keyword evidence="4" id="KW-0677">Repeat</keyword>
<dbReference type="Gene3D" id="3.30.465.10">
    <property type="match status" value="1"/>
</dbReference>
<dbReference type="EMBL" id="QOWE01000003">
    <property type="protein sequence ID" value="RCR70975.1"/>
    <property type="molecule type" value="Genomic_DNA"/>
</dbReference>
<dbReference type="AlphaFoldDB" id="A0A368JUE9"/>
<feature type="domain" description="CNNM transmembrane" evidence="12">
    <location>
        <begin position="1"/>
        <end position="195"/>
    </location>
</feature>
<evidence type="ECO:0000256" key="3">
    <source>
        <dbReference type="ARBA" id="ARBA00022692"/>
    </source>
</evidence>
<feature type="transmembrane region" description="Helical" evidence="10">
    <location>
        <begin position="95"/>
        <end position="115"/>
    </location>
</feature>
<feature type="transmembrane region" description="Helical" evidence="10">
    <location>
        <begin position="55"/>
        <end position="75"/>
    </location>
</feature>
<evidence type="ECO:0000256" key="2">
    <source>
        <dbReference type="ARBA" id="ARBA00022475"/>
    </source>
</evidence>
<dbReference type="RefSeq" id="WP_114404889.1">
    <property type="nucleotide sequence ID" value="NZ_QOWE01000003.1"/>
</dbReference>
<evidence type="ECO:0000256" key="1">
    <source>
        <dbReference type="ARBA" id="ARBA00004651"/>
    </source>
</evidence>
<dbReference type="Pfam" id="PF03471">
    <property type="entry name" value="CorC_HlyC"/>
    <property type="match status" value="1"/>
</dbReference>
<evidence type="ECO:0000256" key="5">
    <source>
        <dbReference type="ARBA" id="ARBA00022989"/>
    </source>
</evidence>
<dbReference type="InterPro" id="IPR005170">
    <property type="entry name" value="Transptr-assoc_dom"/>
</dbReference>
<dbReference type="PROSITE" id="PS51371">
    <property type="entry name" value="CBS"/>
    <property type="match status" value="2"/>
</dbReference>
<feature type="domain" description="CBS" evidence="11">
    <location>
        <begin position="278"/>
        <end position="335"/>
    </location>
</feature>
<evidence type="ECO:0000256" key="8">
    <source>
        <dbReference type="PROSITE-ProRule" id="PRU00703"/>
    </source>
</evidence>
<dbReference type="SMART" id="SM01091">
    <property type="entry name" value="CorC_HlyC"/>
    <property type="match status" value="1"/>
</dbReference>
<dbReference type="InterPro" id="IPR046342">
    <property type="entry name" value="CBS_dom_sf"/>
</dbReference>
<reference evidence="13 14" key="1">
    <citation type="submission" date="2018-07" db="EMBL/GenBank/DDBJ databases">
        <title>Genome analysis of Larkinella rosea.</title>
        <authorList>
            <person name="Zhou Z."/>
            <person name="Wang G."/>
        </authorList>
    </citation>
    <scope>NUCLEOTIDE SEQUENCE [LARGE SCALE GENOMIC DNA]</scope>
    <source>
        <strain evidence="14">zzj9</strain>
    </source>
</reference>
<evidence type="ECO:0000256" key="7">
    <source>
        <dbReference type="ARBA" id="ARBA00023136"/>
    </source>
</evidence>
<keyword evidence="5 9" id="KW-1133">Transmembrane helix</keyword>
<evidence type="ECO:0000256" key="4">
    <source>
        <dbReference type="ARBA" id="ARBA00022737"/>
    </source>
</evidence>
<dbReference type="Pfam" id="PF00571">
    <property type="entry name" value="CBS"/>
    <property type="match status" value="2"/>
</dbReference>
<evidence type="ECO:0000259" key="11">
    <source>
        <dbReference type="PROSITE" id="PS51371"/>
    </source>
</evidence>
<feature type="domain" description="CBS" evidence="11">
    <location>
        <begin position="214"/>
        <end position="277"/>
    </location>
</feature>
<keyword evidence="6 8" id="KW-0129">CBS domain</keyword>
<proteinExistence type="predicted"/>
<accession>A0A368JUE9</accession>
<keyword evidence="3 9" id="KW-0812">Transmembrane</keyword>
<keyword evidence="2" id="KW-1003">Cell membrane</keyword>
<dbReference type="PANTHER" id="PTHR43099">
    <property type="entry name" value="UPF0053 PROTEIN YRKA"/>
    <property type="match status" value="1"/>
</dbReference>
<evidence type="ECO:0000313" key="13">
    <source>
        <dbReference type="EMBL" id="RCR70975.1"/>
    </source>
</evidence>
<comment type="subcellular location">
    <subcellularLocation>
        <location evidence="1">Cell membrane</location>
        <topology evidence="1">Multi-pass membrane protein</topology>
    </subcellularLocation>
</comment>
<dbReference type="InterPro" id="IPR002550">
    <property type="entry name" value="CNNM"/>
</dbReference>
<dbReference type="CDD" id="cd04590">
    <property type="entry name" value="CBS_pair_CorC_HlyC_assoc"/>
    <property type="match status" value="1"/>
</dbReference>
<dbReference type="InterPro" id="IPR044751">
    <property type="entry name" value="Ion_transp-like_CBS"/>
</dbReference>
<evidence type="ECO:0000313" key="14">
    <source>
        <dbReference type="Proteomes" id="UP000253383"/>
    </source>
</evidence>
<dbReference type="PROSITE" id="PS51846">
    <property type="entry name" value="CNNM"/>
    <property type="match status" value="1"/>
</dbReference>
<dbReference type="InterPro" id="IPR016169">
    <property type="entry name" value="FAD-bd_PCMH_sub2"/>
</dbReference>
<dbReference type="GO" id="GO:0050660">
    <property type="term" value="F:flavin adenine dinucleotide binding"/>
    <property type="evidence" value="ECO:0007669"/>
    <property type="project" value="InterPro"/>
</dbReference>
<keyword evidence="14" id="KW-1185">Reference proteome</keyword>
<dbReference type="Proteomes" id="UP000253383">
    <property type="component" value="Unassembled WGS sequence"/>
</dbReference>
<dbReference type="InterPro" id="IPR051676">
    <property type="entry name" value="UPF0053_domain"/>
</dbReference>
<evidence type="ECO:0000256" key="9">
    <source>
        <dbReference type="PROSITE-ProRule" id="PRU01193"/>
    </source>
</evidence>
<keyword evidence="7 9" id="KW-0472">Membrane</keyword>
<comment type="caution">
    <text evidence="13">The sequence shown here is derived from an EMBL/GenBank/DDBJ whole genome shotgun (WGS) entry which is preliminary data.</text>
</comment>
<dbReference type="SUPFAM" id="SSF54631">
    <property type="entry name" value="CBS-domain pair"/>
    <property type="match status" value="1"/>
</dbReference>